<evidence type="ECO:0000313" key="1">
    <source>
        <dbReference type="EMBL" id="KAK9506746.1"/>
    </source>
</evidence>
<reference evidence="1 2" key="1">
    <citation type="submission" date="2022-12" db="EMBL/GenBank/DDBJ databases">
        <title>Chromosome-level genome assembly of true bugs.</title>
        <authorList>
            <person name="Ma L."/>
            <person name="Li H."/>
        </authorList>
    </citation>
    <scope>NUCLEOTIDE SEQUENCE [LARGE SCALE GENOMIC DNA]</scope>
    <source>
        <strain evidence="1">Lab_2022b</strain>
    </source>
</reference>
<gene>
    <name evidence="1" type="ORF">O3M35_008623</name>
</gene>
<sequence length="324" mass="38977">MAPLFWFEITDWKNEKSHIRILEQCTHWYFSSNDWKKCQIKFGSLKSLKYFDNAADLDINRVQTKINQLHEKIRIMNTPFEINQDRRKWIIKAEIFKDNRVHLYYDKDQELNISEEMSKQYELLKRYLFLNSTKGYRRKVTSAFNEIFGTLIRLRFGAIYLFYTTEIPGVISDNEIINIEQLDSVEPVYYDIFEDGEFSEDLINYNPIWWSKAVLTNAKQCIIASYDKHNDCIKNIYKFNMDKFVDKTKYENLWSPDAAWNFLNDFLQFVKDTVNNIPCEFRNECVWKFQSFPNNEPIVSCEIFFYKIENGQKKLTPVDEKTFS</sequence>
<evidence type="ECO:0008006" key="3">
    <source>
        <dbReference type="Google" id="ProtNLM"/>
    </source>
</evidence>
<comment type="caution">
    <text evidence="1">The sequence shown here is derived from an EMBL/GenBank/DDBJ whole genome shotgun (WGS) entry which is preliminary data.</text>
</comment>
<organism evidence="1 2">
    <name type="scientific">Rhynocoris fuscipes</name>
    <dbReference type="NCBI Taxonomy" id="488301"/>
    <lineage>
        <taxon>Eukaryota</taxon>
        <taxon>Metazoa</taxon>
        <taxon>Ecdysozoa</taxon>
        <taxon>Arthropoda</taxon>
        <taxon>Hexapoda</taxon>
        <taxon>Insecta</taxon>
        <taxon>Pterygota</taxon>
        <taxon>Neoptera</taxon>
        <taxon>Paraneoptera</taxon>
        <taxon>Hemiptera</taxon>
        <taxon>Heteroptera</taxon>
        <taxon>Panheteroptera</taxon>
        <taxon>Cimicomorpha</taxon>
        <taxon>Reduviidae</taxon>
        <taxon>Harpactorinae</taxon>
        <taxon>Harpactorini</taxon>
        <taxon>Rhynocoris</taxon>
    </lineage>
</organism>
<name>A0AAW1D7L1_9HEMI</name>
<proteinExistence type="predicted"/>
<protein>
    <recommendedName>
        <fullName evidence="3">Decapping nuclease</fullName>
    </recommendedName>
</protein>
<evidence type="ECO:0000313" key="2">
    <source>
        <dbReference type="Proteomes" id="UP001461498"/>
    </source>
</evidence>
<dbReference type="EMBL" id="JAPXFL010000005">
    <property type="protein sequence ID" value="KAK9506746.1"/>
    <property type="molecule type" value="Genomic_DNA"/>
</dbReference>
<keyword evidence="2" id="KW-1185">Reference proteome</keyword>
<dbReference type="Proteomes" id="UP001461498">
    <property type="component" value="Unassembled WGS sequence"/>
</dbReference>
<dbReference type="AlphaFoldDB" id="A0AAW1D7L1"/>
<accession>A0AAW1D7L1</accession>